<keyword evidence="3" id="KW-1185">Reference proteome</keyword>
<evidence type="ECO:0000313" key="2">
    <source>
        <dbReference type="EMBL" id="GIY71437.1"/>
    </source>
</evidence>
<dbReference type="EMBL" id="BPLR01014807">
    <property type="protein sequence ID" value="GIY71437.1"/>
    <property type="molecule type" value="Genomic_DNA"/>
</dbReference>
<name>A0AAV4VM51_CAEEX</name>
<feature type="chain" id="PRO_5043764049" description="Secreted protein" evidence="1">
    <location>
        <begin position="23"/>
        <end position="131"/>
    </location>
</feature>
<proteinExistence type="predicted"/>
<accession>A0AAV4VM51</accession>
<evidence type="ECO:0000256" key="1">
    <source>
        <dbReference type="SAM" id="SignalP"/>
    </source>
</evidence>
<dbReference type="Proteomes" id="UP001054945">
    <property type="component" value="Unassembled WGS sequence"/>
</dbReference>
<evidence type="ECO:0000313" key="3">
    <source>
        <dbReference type="Proteomes" id="UP001054945"/>
    </source>
</evidence>
<gene>
    <name evidence="2" type="ORF">CEXT_377291</name>
</gene>
<reference evidence="2 3" key="1">
    <citation type="submission" date="2021-06" db="EMBL/GenBank/DDBJ databases">
        <title>Caerostris extrusa draft genome.</title>
        <authorList>
            <person name="Kono N."/>
            <person name="Arakawa K."/>
        </authorList>
    </citation>
    <scope>NUCLEOTIDE SEQUENCE [LARGE SCALE GENOMIC DNA]</scope>
</reference>
<evidence type="ECO:0008006" key="4">
    <source>
        <dbReference type="Google" id="ProtNLM"/>
    </source>
</evidence>
<dbReference type="AlphaFoldDB" id="A0AAV4VM51"/>
<keyword evidence="1" id="KW-0732">Signal</keyword>
<protein>
    <recommendedName>
        <fullName evidence="4">Secreted protein</fullName>
    </recommendedName>
</protein>
<organism evidence="2 3">
    <name type="scientific">Caerostris extrusa</name>
    <name type="common">Bark spider</name>
    <name type="synonym">Caerostris bankana</name>
    <dbReference type="NCBI Taxonomy" id="172846"/>
    <lineage>
        <taxon>Eukaryota</taxon>
        <taxon>Metazoa</taxon>
        <taxon>Ecdysozoa</taxon>
        <taxon>Arthropoda</taxon>
        <taxon>Chelicerata</taxon>
        <taxon>Arachnida</taxon>
        <taxon>Araneae</taxon>
        <taxon>Araneomorphae</taxon>
        <taxon>Entelegynae</taxon>
        <taxon>Araneoidea</taxon>
        <taxon>Araneidae</taxon>
        <taxon>Caerostris</taxon>
    </lineage>
</organism>
<feature type="signal peptide" evidence="1">
    <location>
        <begin position="1"/>
        <end position="22"/>
    </location>
</feature>
<comment type="caution">
    <text evidence="2">The sequence shown here is derived from an EMBL/GenBank/DDBJ whole genome shotgun (WGS) entry which is preliminary data.</text>
</comment>
<sequence length="131" mass="14938">MFLGRSIKSLLVFLFNWGELNCLRHCRDHYCIQFACECCLQKFVFSVVLRDVAANSRWGLTYRAISNCFVVSDTGTSSYGAVVLPARVISWLAGTVFRITARERVIDFNFFLLKILARNTLRSFLPGDIAQ</sequence>